<gene>
    <name evidence="2" type="primary">LOC123522538</name>
</gene>
<evidence type="ECO:0000313" key="1">
    <source>
        <dbReference type="Proteomes" id="UP000694863"/>
    </source>
</evidence>
<accession>A0AC55DPJ4</accession>
<evidence type="ECO:0000313" key="2">
    <source>
        <dbReference type="RefSeq" id="XP_045153662.1"/>
    </source>
</evidence>
<dbReference type="Proteomes" id="UP000694863">
    <property type="component" value="Unplaced"/>
</dbReference>
<name>A0AC55DPJ4_ECHTE</name>
<proteinExistence type="predicted"/>
<organism evidence="1 2">
    <name type="scientific">Echinops telfairi</name>
    <name type="common">Lesser hedgehog tenrec</name>
    <dbReference type="NCBI Taxonomy" id="9371"/>
    <lineage>
        <taxon>Eukaryota</taxon>
        <taxon>Metazoa</taxon>
        <taxon>Chordata</taxon>
        <taxon>Craniata</taxon>
        <taxon>Vertebrata</taxon>
        <taxon>Euteleostomi</taxon>
        <taxon>Mammalia</taxon>
        <taxon>Eutheria</taxon>
        <taxon>Afrotheria</taxon>
        <taxon>Tenrecidae</taxon>
        <taxon>Tenrecinae</taxon>
        <taxon>Echinops</taxon>
    </lineage>
</organism>
<keyword evidence="1" id="KW-1185">Reference proteome</keyword>
<reference evidence="2" key="1">
    <citation type="submission" date="2025-08" db="UniProtKB">
        <authorList>
            <consortium name="RefSeq"/>
        </authorList>
    </citation>
    <scope>IDENTIFICATION</scope>
</reference>
<protein>
    <submittedName>
        <fullName evidence="2">Uncharacterized protein LOC123522538</fullName>
    </submittedName>
</protein>
<sequence length="263" mass="30437">MVRVKNRDSKLTESVTLWEEKDTAFINGEMALRLAISRRPLPVFNREDGRFKIWHNVGHMNFSCDPNTTDSELTNEFYTIGPTLLHFCAVYIFPYRTNGLSAKSDLFWLHNGRDGTPAQPLSRCRRQTASTIQLPFHHGEHLLEFINKDYYILRTKLLKRPAHPSCHKALIPQLLCCVPLCAEIMELPKLLCKLMMKKWTMSLYSFPNYLLSIQKRERPRPDLISPISDESVPKLHLTGIGHVARRDQLPEKAVTLAQEEEQQ</sequence>
<dbReference type="RefSeq" id="XP_045153662.1">
    <property type="nucleotide sequence ID" value="XM_045297727.1"/>
</dbReference>